<keyword evidence="3" id="KW-0309">Germination</keyword>
<keyword evidence="6" id="KW-0564">Palmitate</keyword>
<feature type="signal peptide" evidence="8">
    <location>
        <begin position="1"/>
        <end position="20"/>
    </location>
</feature>
<feature type="domain" description="Spore germination GerAC-like C-terminal" evidence="9">
    <location>
        <begin position="197"/>
        <end position="371"/>
    </location>
</feature>
<evidence type="ECO:0000256" key="5">
    <source>
        <dbReference type="ARBA" id="ARBA00023136"/>
    </source>
</evidence>
<dbReference type="GO" id="GO:0009847">
    <property type="term" value="P:spore germination"/>
    <property type="evidence" value="ECO:0007669"/>
    <property type="project" value="InterPro"/>
</dbReference>
<dbReference type="NCBIfam" id="TIGR02887">
    <property type="entry name" value="spore_ger_x_C"/>
    <property type="match status" value="1"/>
</dbReference>
<dbReference type="InterPro" id="IPR008844">
    <property type="entry name" value="Spore_GerAC-like"/>
</dbReference>
<dbReference type="RefSeq" id="WP_269921148.1">
    <property type="nucleotide sequence ID" value="NZ_JAMKBI010000002.1"/>
</dbReference>
<dbReference type="AlphaFoldDB" id="A0A9X3L7I5"/>
<evidence type="ECO:0000256" key="6">
    <source>
        <dbReference type="ARBA" id="ARBA00023139"/>
    </source>
</evidence>
<protein>
    <submittedName>
        <fullName evidence="11">Ger(X)C family spore germination protein</fullName>
    </submittedName>
</protein>
<comment type="caution">
    <text evidence="11">The sequence shown here is derived from an EMBL/GenBank/DDBJ whole genome shotgun (WGS) entry which is preliminary data.</text>
</comment>
<keyword evidence="5" id="KW-0472">Membrane</keyword>
<feature type="domain" description="Spore germination protein N-terminal" evidence="10">
    <location>
        <begin position="23"/>
        <end position="188"/>
    </location>
</feature>
<evidence type="ECO:0000313" key="12">
    <source>
        <dbReference type="Proteomes" id="UP001152172"/>
    </source>
</evidence>
<dbReference type="EMBL" id="JAMKBI010000002">
    <property type="protein sequence ID" value="MCZ8532602.1"/>
    <property type="molecule type" value="Genomic_DNA"/>
</dbReference>
<dbReference type="PANTHER" id="PTHR35789:SF1">
    <property type="entry name" value="SPORE GERMINATION PROTEIN B3"/>
    <property type="match status" value="1"/>
</dbReference>
<dbReference type="PROSITE" id="PS51257">
    <property type="entry name" value="PROKAR_LIPOPROTEIN"/>
    <property type="match status" value="1"/>
</dbReference>
<dbReference type="InterPro" id="IPR046953">
    <property type="entry name" value="Spore_GerAC-like_C"/>
</dbReference>
<dbReference type="Proteomes" id="UP001152172">
    <property type="component" value="Unassembled WGS sequence"/>
</dbReference>
<comment type="subcellular location">
    <subcellularLocation>
        <location evidence="1">Membrane</location>
        <topology evidence="1">Lipid-anchor</topology>
    </subcellularLocation>
</comment>
<evidence type="ECO:0000256" key="1">
    <source>
        <dbReference type="ARBA" id="ARBA00004635"/>
    </source>
</evidence>
<dbReference type="GO" id="GO:0016020">
    <property type="term" value="C:membrane"/>
    <property type="evidence" value="ECO:0007669"/>
    <property type="project" value="UniProtKB-SubCell"/>
</dbReference>
<evidence type="ECO:0000313" key="11">
    <source>
        <dbReference type="EMBL" id="MCZ8532602.1"/>
    </source>
</evidence>
<evidence type="ECO:0000259" key="10">
    <source>
        <dbReference type="Pfam" id="PF25198"/>
    </source>
</evidence>
<keyword evidence="4 8" id="KW-0732">Signal</keyword>
<dbReference type="PANTHER" id="PTHR35789">
    <property type="entry name" value="SPORE GERMINATION PROTEIN B3"/>
    <property type="match status" value="1"/>
</dbReference>
<dbReference type="Pfam" id="PF05504">
    <property type="entry name" value="Spore_GerAC"/>
    <property type="match status" value="1"/>
</dbReference>
<evidence type="ECO:0000256" key="2">
    <source>
        <dbReference type="ARBA" id="ARBA00007886"/>
    </source>
</evidence>
<comment type="similarity">
    <text evidence="2">Belongs to the GerABKC lipoprotein family.</text>
</comment>
<feature type="chain" id="PRO_5040931484" evidence="8">
    <location>
        <begin position="21"/>
        <end position="374"/>
    </location>
</feature>
<organism evidence="11 12">
    <name type="scientific">Psychrobacillus psychrodurans</name>
    <dbReference type="NCBI Taxonomy" id="126157"/>
    <lineage>
        <taxon>Bacteria</taxon>
        <taxon>Bacillati</taxon>
        <taxon>Bacillota</taxon>
        <taxon>Bacilli</taxon>
        <taxon>Bacillales</taxon>
        <taxon>Bacillaceae</taxon>
        <taxon>Psychrobacillus</taxon>
    </lineage>
</organism>
<keyword evidence="7" id="KW-0449">Lipoprotein</keyword>
<sequence length="374" mass="42710">MKKYNSFIMLLCLSSLLSGCAESNILDKIGLTTLVGYDLGTEDKMEITAVIREVNPEFQSNVEIITTENDTSKGNRMKANRKLSKKITVGQMRVILFGEKLAKENLHYYIDLNLENANVSNGLYMAVVEDETAPLLNYKYENIDDIGQHIFRLLEQNITQEYMISPTLHETAHDFYSIGRDIAMPIIKRDEEHIEMSGIALFKGGTMVSTLPVKDSFFVKLVRDSFKSGFFETNLKEEEMPPGLLKKPSSEIPIVFDAIRSKRELKLIDASTPEFDLNLKLKARVLEIYPDVNLGDPELVKKLEKTISKNLSNEISRVIAHAQEVESDIFGFGEKYRSTVRNSDLTKEKWHEMYKNMKVNVDIDFVILRNGVFE</sequence>
<accession>A0A9X3L7I5</accession>
<name>A0A9X3L7I5_9BACI</name>
<evidence type="ECO:0000256" key="8">
    <source>
        <dbReference type="SAM" id="SignalP"/>
    </source>
</evidence>
<dbReference type="InterPro" id="IPR057336">
    <property type="entry name" value="GerAC_N"/>
</dbReference>
<proteinExistence type="inferred from homology"/>
<dbReference type="InterPro" id="IPR038501">
    <property type="entry name" value="Spore_GerAC_C_sf"/>
</dbReference>
<keyword evidence="12" id="KW-1185">Reference proteome</keyword>
<reference evidence="11" key="1">
    <citation type="submission" date="2022-05" db="EMBL/GenBank/DDBJ databases">
        <authorList>
            <person name="Colautti A."/>
            <person name="Iacumin L."/>
        </authorList>
    </citation>
    <scope>NUCLEOTIDE SEQUENCE</scope>
    <source>
        <strain evidence="11">DSM 30747</strain>
    </source>
</reference>
<evidence type="ECO:0000256" key="3">
    <source>
        <dbReference type="ARBA" id="ARBA00022544"/>
    </source>
</evidence>
<evidence type="ECO:0000259" key="9">
    <source>
        <dbReference type="Pfam" id="PF05504"/>
    </source>
</evidence>
<evidence type="ECO:0000256" key="4">
    <source>
        <dbReference type="ARBA" id="ARBA00022729"/>
    </source>
</evidence>
<gene>
    <name evidence="11" type="ORF">M9R61_04475</name>
</gene>
<dbReference type="Pfam" id="PF25198">
    <property type="entry name" value="Spore_GerAC_N"/>
    <property type="match status" value="1"/>
</dbReference>
<evidence type="ECO:0000256" key="7">
    <source>
        <dbReference type="ARBA" id="ARBA00023288"/>
    </source>
</evidence>
<dbReference type="Gene3D" id="3.30.300.210">
    <property type="entry name" value="Nutrient germinant receptor protein C, domain 3"/>
    <property type="match status" value="1"/>
</dbReference>